<dbReference type="WBParaSite" id="HDID_0000191101-mRNA-1">
    <property type="protein sequence ID" value="HDID_0000191101-mRNA-1"/>
    <property type="gene ID" value="HDID_0000191101"/>
</dbReference>
<keyword evidence="2" id="KW-0479">Metal-binding</keyword>
<evidence type="ECO:0000256" key="3">
    <source>
        <dbReference type="ARBA" id="ARBA00022771"/>
    </source>
</evidence>
<name>A0A0R3SBN7_HYMDI</name>
<organism evidence="16">
    <name type="scientific">Hymenolepis diminuta</name>
    <name type="common">Rat tapeworm</name>
    <dbReference type="NCBI Taxonomy" id="6216"/>
    <lineage>
        <taxon>Eukaryota</taxon>
        <taxon>Metazoa</taxon>
        <taxon>Spiralia</taxon>
        <taxon>Lophotrochozoa</taxon>
        <taxon>Platyhelminthes</taxon>
        <taxon>Cestoda</taxon>
        <taxon>Eucestoda</taxon>
        <taxon>Cyclophyllidea</taxon>
        <taxon>Hymenolepididae</taxon>
        <taxon>Hymenolepis</taxon>
    </lineage>
</organism>
<dbReference type="GO" id="GO:0000175">
    <property type="term" value="F:3'-5'-RNA exonuclease activity"/>
    <property type="evidence" value="ECO:0007669"/>
    <property type="project" value="TreeGrafter"/>
</dbReference>
<evidence type="ECO:0000313" key="15">
    <source>
        <dbReference type="Proteomes" id="UP000274504"/>
    </source>
</evidence>
<feature type="region of interest" description="Disordered" evidence="12">
    <location>
        <begin position="148"/>
        <end position="178"/>
    </location>
</feature>
<proteinExistence type="predicted"/>
<evidence type="ECO:0000256" key="1">
    <source>
        <dbReference type="ARBA" id="ARBA00022722"/>
    </source>
</evidence>
<feature type="domain" description="RING-type" evidence="13">
    <location>
        <begin position="57"/>
        <end position="111"/>
    </location>
</feature>
<dbReference type="InterPro" id="IPR017907">
    <property type="entry name" value="Znf_RING_CS"/>
</dbReference>
<dbReference type="InterPro" id="IPR013083">
    <property type="entry name" value="Znf_RING/FYVE/PHD"/>
</dbReference>
<comment type="catalytic activity">
    <reaction evidence="8">
        <text>a 3'-end uridylyl-uridine-RNA = a 3'-end 2',3'-cyclophospho-uridine-RNA + uridine</text>
        <dbReference type="Rhea" id="RHEA:46052"/>
        <dbReference type="Rhea" id="RHEA-COMP:17384"/>
        <dbReference type="Rhea" id="RHEA-COMP:17385"/>
        <dbReference type="ChEBI" id="CHEBI:16704"/>
        <dbReference type="ChEBI" id="CHEBI:85643"/>
        <dbReference type="ChEBI" id="CHEBI:85644"/>
    </reaction>
    <physiologicalReaction direction="left-to-right" evidence="8">
        <dbReference type="Rhea" id="RHEA:46053"/>
    </physiologicalReaction>
</comment>
<dbReference type="PROSITE" id="PS50089">
    <property type="entry name" value="ZF_RING_2"/>
    <property type="match status" value="1"/>
</dbReference>
<sequence>MATYGGSCSRLSGANLSFRNPRRGSSHVNLSGAKGSAKTSSRVKVMNLKPLEEMVTCPIDLNFLEDPRLLPCGHVFCCQCLDSYICQILTCPPDRRGAPLMRPQLPCPICRALHNIPESNTARDYPKSFNHSFLLEYIRSKAFLIEPTDSGNASGGPSSSRSSFHSSPPAGRRHTSINVTSDALNGLVADIEAIKRGKNNTVLNLAQLLHGVRKLAESQKEEVEKRVLDEQCKGSANQLNIPEPELVEPSAPPEPPSTPAIPKTIPSPKCQRNGSARRCSNGRFKSSAHHALGDRADPERSSYTNYRELLTARTVMMRNSDYVCLRKNLGQCDGVPKEGIPCVGMHILPNQLKTHVMQYTIGPASNTGHIYLWRKRVSIHPGRESFTLNANLSKSSDKNSEAIVKQCWNIDDLVSMGKLEVQYVRFFKNRVYMSVIIRQPSENLTNSGDIQISADLIDPGLLICCTLPDPNHKFTADELNGSDSTKHKLNIIGMSSIFLRDTVGMAQLDRPTVAGLDIDRVTGAVYVALCANAMVCRLNPDDLKRVEREWFLNDPQLSPSYLCITRQENEVWASCPLDDKVFILDLTTDTFTQFTPSLMFNIVPSHIICTTDERIMILDKKLSRIYWLQRVEQRICSQRIDHTVKERKKRSIDIIQPIDDTSLSECLAISRTNRFCGGIMCADRKGTYIIYPRKVSLLWILSVTMTLVDYSSSESEVEFQEGPSPVLPSFSQDIEGDSVRFLETDRNSKLNGRVRGFSHQHGNWATSVYIPGTYFELLILATEALTSFLYALLDSANSVLSQSKEEFYTCSDFHLSLSRTWPILHHWIAGFENALRDIAFKYPRPLIRLERAEFLVNDEGTRSFLVVCAEKSDFLINLLGDIDPIVASYRGEPYYKDRIFHFSLSWCLGDVNKAVSADLKEACLDEPFLGRGDLSVIDFPDISFAYPERCN</sequence>
<evidence type="ECO:0000256" key="5">
    <source>
        <dbReference type="ARBA" id="ARBA00022833"/>
    </source>
</evidence>
<evidence type="ECO:0000259" key="13">
    <source>
        <dbReference type="PROSITE" id="PS50089"/>
    </source>
</evidence>
<dbReference type="InterPro" id="IPR027521">
    <property type="entry name" value="Usb1"/>
</dbReference>
<feature type="region of interest" description="Disordered" evidence="12">
    <location>
        <begin position="234"/>
        <end position="301"/>
    </location>
</feature>
<keyword evidence="5" id="KW-0862">Zinc</keyword>
<gene>
    <name evidence="14" type="ORF">HDID_LOCUS1912</name>
</gene>
<protein>
    <recommendedName>
        <fullName evidence="9">U6 snRNA phosphodiesterase 1</fullName>
    </recommendedName>
    <alternativeName>
        <fullName evidence="10">3'-5' RNA exonuclease USB1</fullName>
    </alternativeName>
</protein>
<keyword evidence="3 11" id="KW-0863">Zinc-finger</keyword>
<evidence type="ECO:0000256" key="12">
    <source>
        <dbReference type="SAM" id="MobiDB-lite"/>
    </source>
</evidence>
<dbReference type="InterPro" id="IPR001841">
    <property type="entry name" value="Znf_RING"/>
</dbReference>
<reference evidence="16" key="1">
    <citation type="submission" date="2016-04" db="UniProtKB">
        <authorList>
            <consortium name="WormBaseParasite"/>
        </authorList>
    </citation>
    <scope>IDENTIFICATION</scope>
</reference>
<dbReference type="AlphaFoldDB" id="A0A0R3SBN7"/>
<dbReference type="GO" id="GO:0008270">
    <property type="term" value="F:zinc ion binding"/>
    <property type="evidence" value="ECO:0007669"/>
    <property type="project" value="UniProtKB-KW"/>
</dbReference>
<evidence type="ECO:0000256" key="9">
    <source>
        <dbReference type="ARBA" id="ARBA00029543"/>
    </source>
</evidence>
<dbReference type="SUPFAM" id="SSF57850">
    <property type="entry name" value="RING/U-box"/>
    <property type="match status" value="1"/>
</dbReference>
<dbReference type="STRING" id="6216.A0A0R3SBN7"/>
<dbReference type="EMBL" id="UYSG01000407">
    <property type="protein sequence ID" value="VDL19373.1"/>
    <property type="molecule type" value="Genomic_DNA"/>
</dbReference>
<dbReference type="PANTHER" id="PTHR13522">
    <property type="entry name" value="U6 SNRNA PHOSPHODIESTERASE 1"/>
    <property type="match status" value="1"/>
</dbReference>
<dbReference type="GO" id="GO:0005634">
    <property type="term" value="C:nucleus"/>
    <property type="evidence" value="ECO:0007669"/>
    <property type="project" value="TreeGrafter"/>
</dbReference>
<dbReference type="Proteomes" id="UP000274504">
    <property type="component" value="Unassembled WGS sequence"/>
</dbReference>
<evidence type="ECO:0000256" key="6">
    <source>
        <dbReference type="ARBA" id="ARBA00023239"/>
    </source>
</evidence>
<keyword evidence="7" id="KW-0539">Nucleus</keyword>
<dbReference type="GO" id="GO:0034477">
    <property type="term" value="P:U6 snRNA 3'-end processing"/>
    <property type="evidence" value="ECO:0007669"/>
    <property type="project" value="InterPro"/>
</dbReference>
<dbReference type="Pfam" id="PF00097">
    <property type="entry name" value="zf-C3HC4"/>
    <property type="match status" value="1"/>
</dbReference>
<evidence type="ECO:0000256" key="4">
    <source>
        <dbReference type="ARBA" id="ARBA00022801"/>
    </source>
</evidence>
<dbReference type="Pfam" id="PF09749">
    <property type="entry name" value="HVSL"/>
    <property type="match status" value="1"/>
</dbReference>
<dbReference type="Gene3D" id="3.30.40.10">
    <property type="entry name" value="Zinc/RING finger domain, C3HC4 (zinc finger)"/>
    <property type="match status" value="1"/>
</dbReference>
<dbReference type="Gene3D" id="3.90.1140.10">
    <property type="entry name" value="Cyclic phosphodiesterase"/>
    <property type="match status" value="1"/>
</dbReference>
<evidence type="ECO:0000256" key="8">
    <source>
        <dbReference type="ARBA" id="ARBA00029300"/>
    </source>
</evidence>
<dbReference type="GO" id="GO:0016829">
    <property type="term" value="F:lyase activity"/>
    <property type="evidence" value="ECO:0007669"/>
    <property type="project" value="UniProtKB-KW"/>
</dbReference>
<dbReference type="SMART" id="SM00184">
    <property type="entry name" value="RING"/>
    <property type="match status" value="1"/>
</dbReference>
<dbReference type="InterPro" id="IPR018957">
    <property type="entry name" value="Znf_C3HC4_RING-type"/>
</dbReference>
<evidence type="ECO:0000256" key="11">
    <source>
        <dbReference type="PROSITE-ProRule" id="PRU00175"/>
    </source>
</evidence>
<evidence type="ECO:0000313" key="14">
    <source>
        <dbReference type="EMBL" id="VDL19373.1"/>
    </source>
</evidence>
<evidence type="ECO:0000256" key="2">
    <source>
        <dbReference type="ARBA" id="ARBA00022723"/>
    </source>
</evidence>
<feature type="compositionally biased region" description="Pro residues" evidence="12">
    <location>
        <begin position="250"/>
        <end position="259"/>
    </location>
</feature>
<dbReference type="SUPFAM" id="SSF63825">
    <property type="entry name" value="YWTD domain"/>
    <property type="match status" value="1"/>
</dbReference>
<dbReference type="PROSITE" id="PS00518">
    <property type="entry name" value="ZF_RING_1"/>
    <property type="match status" value="1"/>
</dbReference>
<keyword evidence="6" id="KW-0456">Lyase</keyword>
<feature type="compositionally biased region" description="Low complexity" evidence="12">
    <location>
        <begin position="150"/>
        <end position="169"/>
    </location>
</feature>
<evidence type="ECO:0000313" key="16">
    <source>
        <dbReference type="WBParaSite" id="HDID_0000191101-mRNA-1"/>
    </source>
</evidence>
<dbReference type="OrthoDB" id="111250at2759"/>
<keyword evidence="1" id="KW-0540">Nuclease</keyword>
<keyword evidence="4" id="KW-0378">Hydrolase</keyword>
<evidence type="ECO:0000256" key="7">
    <source>
        <dbReference type="ARBA" id="ARBA00023242"/>
    </source>
</evidence>
<evidence type="ECO:0000256" key="10">
    <source>
        <dbReference type="ARBA" id="ARBA00030030"/>
    </source>
</evidence>
<dbReference type="PANTHER" id="PTHR13522:SF3">
    <property type="entry name" value="U6 SNRNA PHOSPHODIESTERASE 1"/>
    <property type="match status" value="1"/>
</dbReference>
<feature type="compositionally biased region" description="Basic and acidic residues" evidence="12">
    <location>
        <begin position="291"/>
        <end position="300"/>
    </location>
</feature>
<accession>A0A0R3SBN7</accession>
<reference evidence="14 15" key="2">
    <citation type="submission" date="2018-11" db="EMBL/GenBank/DDBJ databases">
        <authorList>
            <consortium name="Pathogen Informatics"/>
        </authorList>
    </citation>
    <scope>NUCLEOTIDE SEQUENCE [LARGE SCALE GENOMIC DNA]</scope>
</reference>